<comment type="caution">
    <text evidence="1">The sequence shown here is derived from an EMBL/GenBank/DDBJ whole genome shotgun (WGS) entry which is preliminary data.</text>
</comment>
<gene>
    <name evidence="1" type="ORF">L2E82_36290</name>
</gene>
<name>A0ACB9BRB3_CICIN</name>
<evidence type="ECO:0000313" key="2">
    <source>
        <dbReference type="Proteomes" id="UP001055811"/>
    </source>
</evidence>
<accession>A0ACB9BRB3</accession>
<proteinExistence type="predicted"/>
<dbReference type="Proteomes" id="UP001055811">
    <property type="component" value="Linkage Group LG06"/>
</dbReference>
<reference evidence="2" key="1">
    <citation type="journal article" date="2022" name="Mol. Ecol. Resour.">
        <title>The genomes of chicory, endive, great burdock and yacon provide insights into Asteraceae palaeo-polyploidization history and plant inulin production.</title>
        <authorList>
            <person name="Fan W."/>
            <person name="Wang S."/>
            <person name="Wang H."/>
            <person name="Wang A."/>
            <person name="Jiang F."/>
            <person name="Liu H."/>
            <person name="Zhao H."/>
            <person name="Xu D."/>
            <person name="Zhang Y."/>
        </authorList>
    </citation>
    <scope>NUCLEOTIDE SEQUENCE [LARGE SCALE GENOMIC DNA]</scope>
    <source>
        <strain evidence="2">cv. Punajuju</strain>
    </source>
</reference>
<organism evidence="1 2">
    <name type="scientific">Cichorium intybus</name>
    <name type="common">Chicory</name>
    <dbReference type="NCBI Taxonomy" id="13427"/>
    <lineage>
        <taxon>Eukaryota</taxon>
        <taxon>Viridiplantae</taxon>
        <taxon>Streptophyta</taxon>
        <taxon>Embryophyta</taxon>
        <taxon>Tracheophyta</taxon>
        <taxon>Spermatophyta</taxon>
        <taxon>Magnoliopsida</taxon>
        <taxon>eudicotyledons</taxon>
        <taxon>Gunneridae</taxon>
        <taxon>Pentapetalae</taxon>
        <taxon>asterids</taxon>
        <taxon>campanulids</taxon>
        <taxon>Asterales</taxon>
        <taxon>Asteraceae</taxon>
        <taxon>Cichorioideae</taxon>
        <taxon>Cichorieae</taxon>
        <taxon>Cichoriinae</taxon>
        <taxon>Cichorium</taxon>
    </lineage>
</organism>
<protein>
    <submittedName>
        <fullName evidence="1">Uncharacterized protein</fullName>
    </submittedName>
</protein>
<reference evidence="1 2" key="2">
    <citation type="journal article" date="2022" name="Mol. Ecol. Resour.">
        <title>The genomes of chicory, endive, great burdock and yacon provide insights into Asteraceae paleo-polyploidization history and plant inulin production.</title>
        <authorList>
            <person name="Fan W."/>
            <person name="Wang S."/>
            <person name="Wang H."/>
            <person name="Wang A."/>
            <person name="Jiang F."/>
            <person name="Liu H."/>
            <person name="Zhao H."/>
            <person name="Xu D."/>
            <person name="Zhang Y."/>
        </authorList>
    </citation>
    <scope>NUCLEOTIDE SEQUENCE [LARGE SCALE GENOMIC DNA]</scope>
    <source>
        <strain evidence="2">cv. Punajuju</strain>
        <tissue evidence="1">Leaves</tissue>
    </source>
</reference>
<sequence>MRDEFVASFRVRQNTKNKKKKENLLSTSVLDHKNARNVNAMIDLDKIQNQIDQAMIDSDKTEKKEKMILPVGEQRFEEAMQMGSETYHHLKAVIVERYEGLDLLMEAIAIDIAATDFCIGNRYNYYPPTFSNPRRRGKATSGVGGAATPLAAKPKPLRPP</sequence>
<keyword evidence="2" id="KW-1185">Reference proteome</keyword>
<evidence type="ECO:0000313" key="1">
    <source>
        <dbReference type="EMBL" id="KAI3724510.1"/>
    </source>
</evidence>
<dbReference type="EMBL" id="CM042014">
    <property type="protein sequence ID" value="KAI3724510.1"/>
    <property type="molecule type" value="Genomic_DNA"/>
</dbReference>